<keyword evidence="3" id="KW-0378">Hydrolase</keyword>
<evidence type="ECO:0000256" key="2">
    <source>
        <dbReference type="ARBA" id="ARBA00022670"/>
    </source>
</evidence>
<comment type="caution">
    <text evidence="5">The sequence shown here is derived from an EMBL/GenBank/DDBJ whole genome shotgun (WGS) entry which is preliminary data.</text>
</comment>
<dbReference type="EMBL" id="CAJNJA010032870">
    <property type="protein sequence ID" value="CAE7671990.1"/>
    <property type="molecule type" value="Genomic_DNA"/>
</dbReference>
<protein>
    <submittedName>
        <fullName evidence="5">Desi2 protein</fullName>
    </submittedName>
</protein>
<keyword evidence="6" id="KW-1185">Reference proteome</keyword>
<dbReference type="PANTHER" id="PTHR12378">
    <property type="entry name" value="DESUMOYLATING ISOPEPTIDASE"/>
    <property type="match status" value="1"/>
</dbReference>
<dbReference type="AlphaFoldDB" id="A0A812WK41"/>
<dbReference type="GO" id="GO:0101005">
    <property type="term" value="F:deubiquitinase activity"/>
    <property type="evidence" value="ECO:0007669"/>
    <property type="project" value="TreeGrafter"/>
</dbReference>
<dbReference type="InterPro" id="IPR042266">
    <property type="entry name" value="PPPDE_sf"/>
</dbReference>
<dbReference type="InterPro" id="IPR008580">
    <property type="entry name" value="PPPDE_dom"/>
</dbReference>
<dbReference type="OrthoDB" id="412286at2759"/>
<dbReference type="Pfam" id="PF05903">
    <property type="entry name" value="Peptidase_C97"/>
    <property type="match status" value="1"/>
</dbReference>
<dbReference type="PANTHER" id="PTHR12378:SF80">
    <property type="entry name" value="IP06716P-RELATED"/>
    <property type="match status" value="1"/>
</dbReference>
<dbReference type="GO" id="GO:0016579">
    <property type="term" value="P:protein deubiquitination"/>
    <property type="evidence" value="ECO:0007669"/>
    <property type="project" value="TreeGrafter"/>
</dbReference>
<dbReference type="Gene3D" id="3.90.1720.30">
    <property type="entry name" value="PPPDE domains"/>
    <property type="match status" value="1"/>
</dbReference>
<dbReference type="PROSITE" id="PS51858">
    <property type="entry name" value="PPPDE"/>
    <property type="match status" value="1"/>
</dbReference>
<evidence type="ECO:0000313" key="6">
    <source>
        <dbReference type="Proteomes" id="UP000601435"/>
    </source>
</evidence>
<dbReference type="Proteomes" id="UP000601435">
    <property type="component" value="Unassembled WGS sequence"/>
</dbReference>
<keyword evidence="2" id="KW-0645">Protease</keyword>
<evidence type="ECO:0000256" key="3">
    <source>
        <dbReference type="ARBA" id="ARBA00022801"/>
    </source>
</evidence>
<comment type="similarity">
    <text evidence="1">Belongs to the DeSI family.</text>
</comment>
<name>A0A812WK41_9DINO</name>
<gene>
    <name evidence="5" type="primary">desi2</name>
    <name evidence="5" type="ORF">SNEC2469_LOCUS19241</name>
</gene>
<dbReference type="GO" id="GO:0006508">
    <property type="term" value="P:proteolysis"/>
    <property type="evidence" value="ECO:0007669"/>
    <property type="project" value="UniProtKB-KW"/>
</dbReference>
<evidence type="ECO:0000256" key="1">
    <source>
        <dbReference type="ARBA" id="ARBA00008140"/>
    </source>
</evidence>
<evidence type="ECO:0000259" key="4">
    <source>
        <dbReference type="PROSITE" id="PS51858"/>
    </source>
</evidence>
<sequence>MGSVCCPAAAPSPVIVHIYDVTGTAPMKVVNEVLRPLGTGAFHAAVEVHGKEWSYGQTMGGHGIFENPPKECEQHTYRESIHMGYTDLTPFEVQMLIADMAKRWRGRQYDLLNKNCTHFADELCQLLGVGELPSWVTNLAGAASRVGPGLRELRERLFNPFSFNRENQEKNSMEVSR</sequence>
<accession>A0A812WK41</accession>
<dbReference type="SMART" id="SM01179">
    <property type="entry name" value="DUF862"/>
    <property type="match status" value="1"/>
</dbReference>
<feature type="domain" description="PPPDE" evidence="4">
    <location>
        <begin position="12"/>
        <end position="155"/>
    </location>
</feature>
<organism evidence="5 6">
    <name type="scientific">Symbiodinium necroappetens</name>
    <dbReference type="NCBI Taxonomy" id="1628268"/>
    <lineage>
        <taxon>Eukaryota</taxon>
        <taxon>Sar</taxon>
        <taxon>Alveolata</taxon>
        <taxon>Dinophyceae</taxon>
        <taxon>Suessiales</taxon>
        <taxon>Symbiodiniaceae</taxon>
        <taxon>Symbiodinium</taxon>
    </lineage>
</organism>
<evidence type="ECO:0000313" key="5">
    <source>
        <dbReference type="EMBL" id="CAE7671990.1"/>
    </source>
</evidence>
<reference evidence="5" key="1">
    <citation type="submission" date="2021-02" db="EMBL/GenBank/DDBJ databases">
        <authorList>
            <person name="Dougan E. K."/>
            <person name="Rhodes N."/>
            <person name="Thang M."/>
            <person name="Chan C."/>
        </authorList>
    </citation>
    <scope>NUCLEOTIDE SEQUENCE</scope>
</reference>
<proteinExistence type="inferred from homology"/>